<proteinExistence type="predicted"/>
<protein>
    <submittedName>
        <fullName evidence="2">Uncharacterized protein</fullName>
    </submittedName>
</protein>
<reference evidence="2 3" key="1">
    <citation type="submission" date="2019-06" db="EMBL/GenBank/DDBJ databases">
        <title>Sorghum-associated microbial communities from plants grown in Nebraska, USA.</title>
        <authorList>
            <person name="Schachtman D."/>
        </authorList>
    </citation>
    <scope>NUCLEOTIDE SEQUENCE [LARGE SCALE GENOMIC DNA]</scope>
    <source>
        <strain evidence="2 3">1225</strain>
    </source>
</reference>
<accession>A0A561QVI0</accession>
<comment type="caution">
    <text evidence="2">The sequence shown here is derived from an EMBL/GenBank/DDBJ whole genome shotgun (WGS) entry which is preliminary data.</text>
</comment>
<keyword evidence="3" id="KW-1185">Reference proteome</keyword>
<evidence type="ECO:0000256" key="1">
    <source>
        <dbReference type="SAM" id="Phobius"/>
    </source>
</evidence>
<dbReference type="AlphaFoldDB" id="A0A561QVI0"/>
<organism evidence="2 3">
    <name type="scientific">Neorhizobium alkalisoli</name>
    <dbReference type="NCBI Taxonomy" id="528178"/>
    <lineage>
        <taxon>Bacteria</taxon>
        <taxon>Pseudomonadati</taxon>
        <taxon>Pseudomonadota</taxon>
        <taxon>Alphaproteobacteria</taxon>
        <taxon>Hyphomicrobiales</taxon>
        <taxon>Rhizobiaceae</taxon>
        <taxon>Rhizobium/Agrobacterium group</taxon>
        <taxon>Neorhizobium</taxon>
    </lineage>
</organism>
<sequence length="41" mass="4974">MTFLQAFYMYILPLAISAACLVWLVYDKWQERRKDRLHPGE</sequence>
<evidence type="ECO:0000313" key="2">
    <source>
        <dbReference type="EMBL" id="TWF54373.1"/>
    </source>
</evidence>
<gene>
    <name evidence="2" type="ORF">FHW37_103238</name>
</gene>
<keyword evidence="1" id="KW-0812">Transmembrane</keyword>
<dbReference type="Proteomes" id="UP000320653">
    <property type="component" value="Unassembled WGS sequence"/>
</dbReference>
<name>A0A561QVI0_9HYPH</name>
<keyword evidence="1" id="KW-1133">Transmembrane helix</keyword>
<keyword evidence="1" id="KW-0472">Membrane</keyword>
<feature type="transmembrane region" description="Helical" evidence="1">
    <location>
        <begin position="6"/>
        <end position="26"/>
    </location>
</feature>
<evidence type="ECO:0000313" key="3">
    <source>
        <dbReference type="Proteomes" id="UP000320653"/>
    </source>
</evidence>
<dbReference type="EMBL" id="VIWP01000003">
    <property type="protein sequence ID" value="TWF54373.1"/>
    <property type="molecule type" value="Genomic_DNA"/>
</dbReference>